<accession>F6EHP9</accession>
<sequence>MLVGQTVTNSNSPLACESTAIGSNPGWADGQWKRHQA</sequence>
<dbReference type="STRING" id="443218.AS9A_3977"/>
<evidence type="ECO:0000313" key="2">
    <source>
        <dbReference type="Proteomes" id="UP000009235"/>
    </source>
</evidence>
<dbReference type="HOGENOM" id="CLU_3339255_0_0_11"/>
<protein>
    <submittedName>
        <fullName evidence="1">Uncharacterized protein</fullName>
    </submittedName>
</protein>
<dbReference type="KEGG" id="asd:AS9A_3977"/>
<name>F6EHP9_HOYSD</name>
<evidence type="ECO:0000313" key="1">
    <source>
        <dbReference type="EMBL" id="AEF42413.1"/>
    </source>
</evidence>
<keyword evidence="2" id="KW-1185">Reference proteome</keyword>
<reference evidence="1 2" key="1">
    <citation type="journal article" date="2011" name="J. Bacteriol.">
        <title>Complete genome sequence of Amycolicicoccus subflavus DQS3-9A1T, an actinomycete isolated from crude oil-polluted soil.</title>
        <authorList>
            <person name="Cai M."/>
            <person name="Chen W.M."/>
            <person name="Nie Y."/>
            <person name="Chi C.Q."/>
            <person name="Wang Y.N."/>
            <person name="Tang Y.Q."/>
            <person name="Li G.Y."/>
            <person name="Wu X.L."/>
        </authorList>
    </citation>
    <scope>NUCLEOTIDE SEQUENCE [LARGE SCALE GENOMIC DNA]</scope>
    <source>
        <strain evidence="2">DSM 45089 / DQS3-9A1</strain>
    </source>
</reference>
<dbReference type="EMBL" id="CP002786">
    <property type="protein sequence ID" value="AEF42413.1"/>
    <property type="molecule type" value="Genomic_DNA"/>
</dbReference>
<gene>
    <name evidence="1" type="ordered locus">AS9A_3977</name>
</gene>
<organism evidence="1 2">
    <name type="scientific">Hoyosella subflava (strain DSM 45089 / JCM 17490 / NBRC 109087 / DQS3-9A1)</name>
    <name type="common">Amycolicicoccus subflavus</name>
    <dbReference type="NCBI Taxonomy" id="443218"/>
    <lineage>
        <taxon>Bacteria</taxon>
        <taxon>Bacillati</taxon>
        <taxon>Actinomycetota</taxon>
        <taxon>Actinomycetes</taxon>
        <taxon>Mycobacteriales</taxon>
        <taxon>Hoyosellaceae</taxon>
        <taxon>Hoyosella</taxon>
    </lineage>
</organism>
<dbReference type="Proteomes" id="UP000009235">
    <property type="component" value="Chromosome"/>
</dbReference>
<proteinExistence type="predicted"/>
<dbReference type="AlphaFoldDB" id="F6EHP9"/>